<sequence>MTAPPLPVMRYPMRLRAEETASPPWHWSRLWPENRPVLGQGSDASGRTELPLPAGSASGPATQAAKARPCGLLGAGVLTARARERRKEGAEGGKGSENTRAYKTGRSGDREQSPRVVWFERGTFPHAWSFVHDRRRDSARALLLQLCSSGRNTHLRLSGSSPGVPACW</sequence>
<dbReference type="EMBL" id="OX596085">
    <property type="protein sequence ID" value="CAM9340327.1"/>
    <property type="molecule type" value="Genomic_DNA"/>
</dbReference>
<organism evidence="1 2">
    <name type="scientific">Rangifer tarandus platyrhynchus</name>
    <name type="common">Svalbard reindeer</name>
    <dbReference type="NCBI Taxonomy" id="3082113"/>
    <lineage>
        <taxon>Eukaryota</taxon>
        <taxon>Metazoa</taxon>
        <taxon>Chordata</taxon>
        <taxon>Craniata</taxon>
        <taxon>Vertebrata</taxon>
        <taxon>Euteleostomi</taxon>
        <taxon>Mammalia</taxon>
        <taxon>Eutheria</taxon>
        <taxon>Laurasiatheria</taxon>
        <taxon>Artiodactyla</taxon>
        <taxon>Ruminantia</taxon>
        <taxon>Pecora</taxon>
        <taxon>Cervidae</taxon>
        <taxon>Odocoileinae</taxon>
        <taxon>Rangifer</taxon>
    </lineage>
</organism>
<accession>A0AC59Y389</accession>
<reference evidence="1" key="1">
    <citation type="submission" date="2023-05" db="EMBL/GenBank/DDBJ databases">
        <authorList>
            <consortium name="ELIXIR-Norway"/>
        </authorList>
    </citation>
    <scope>NUCLEOTIDE SEQUENCE</scope>
</reference>
<dbReference type="Proteomes" id="UP001162501">
    <property type="component" value="Chromosome 1"/>
</dbReference>
<evidence type="ECO:0000313" key="1">
    <source>
        <dbReference type="EMBL" id="CAM9340327.1"/>
    </source>
</evidence>
<proteinExistence type="predicted"/>
<protein>
    <submittedName>
        <fullName evidence="1">Uncharacterized protein</fullName>
    </submittedName>
</protein>
<gene>
    <name evidence="1" type="ORF">MRATA1EN22A_LOCUS1191</name>
</gene>
<name>A0AC59Y389_RANTA</name>
<evidence type="ECO:0000313" key="2">
    <source>
        <dbReference type="Proteomes" id="UP001162501"/>
    </source>
</evidence>
<reference evidence="1" key="2">
    <citation type="submission" date="2025-03" db="EMBL/GenBank/DDBJ databases">
        <authorList>
            <consortium name="ELIXIR-Norway"/>
            <consortium name="Elixir Norway"/>
        </authorList>
    </citation>
    <scope>NUCLEOTIDE SEQUENCE</scope>
</reference>